<keyword evidence="5" id="KW-0325">Glycoprotein</keyword>
<feature type="region of interest" description="Disordered" evidence="7">
    <location>
        <begin position="136"/>
        <end position="158"/>
    </location>
</feature>
<dbReference type="PROSITE" id="PS50157">
    <property type="entry name" value="ZINC_FINGER_C2H2_2"/>
    <property type="match status" value="1"/>
</dbReference>
<dbReference type="Pfam" id="PF04592">
    <property type="entry name" value="SelP_N"/>
    <property type="match status" value="1"/>
</dbReference>
<dbReference type="PANTHER" id="PTHR10105:SF2">
    <property type="entry name" value="AGAP003297-PA"/>
    <property type="match status" value="1"/>
</dbReference>
<evidence type="ECO:0000313" key="9">
    <source>
        <dbReference type="EMBL" id="PFX30820.1"/>
    </source>
</evidence>
<dbReference type="GO" id="GO:0001887">
    <property type="term" value="P:selenium compound metabolic process"/>
    <property type="evidence" value="ECO:0007669"/>
    <property type="project" value="TreeGrafter"/>
</dbReference>
<evidence type="ECO:0000259" key="8">
    <source>
        <dbReference type="PROSITE" id="PS50157"/>
    </source>
</evidence>
<gene>
    <name evidence="9" type="primary">SEPP1</name>
    <name evidence="9" type="ORF">AWC38_SpisGene4388</name>
</gene>
<dbReference type="AlphaFoldDB" id="A0A2B4SPL3"/>
<dbReference type="STRING" id="50429.A0A2B4SPL3"/>
<reference evidence="10" key="1">
    <citation type="journal article" date="2017" name="bioRxiv">
        <title>Comparative analysis of the genomes of Stylophora pistillata and Acropora digitifera provides evidence for extensive differences between species of corals.</title>
        <authorList>
            <person name="Voolstra C.R."/>
            <person name="Li Y."/>
            <person name="Liew Y.J."/>
            <person name="Baumgarten S."/>
            <person name="Zoccola D."/>
            <person name="Flot J.-F."/>
            <person name="Tambutte S."/>
            <person name="Allemand D."/>
            <person name="Aranda M."/>
        </authorList>
    </citation>
    <scope>NUCLEOTIDE SEQUENCE [LARGE SCALE GENOMIC DNA]</scope>
</reference>
<comment type="caution">
    <text evidence="9">The sequence shown here is derived from an EMBL/GenBank/DDBJ whole genome shotgun (WGS) entry which is preliminary data.</text>
</comment>
<evidence type="ECO:0000256" key="6">
    <source>
        <dbReference type="PROSITE-ProRule" id="PRU00042"/>
    </source>
</evidence>
<accession>A0A2B4SPL3</accession>
<evidence type="ECO:0000313" key="10">
    <source>
        <dbReference type="Proteomes" id="UP000225706"/>
    </source>
</evidence>
<keyword evidence="10" id="KW-1185">Reference proteome</keyword>
<evidence type="ECO:0000256" key="5">
    <source>
        <dbReference type="ARBA" id="ARBA00023180"/>
    </source>
</evidence>
<dbReference type="InterPro" id="IPR013087">
    <property type="entry name" value="Znf_C2H2_type"/>
</dbReference>
<keyword evidence="3" id="KW-0732">Signal</keyword>
<dbReference type="GO" id="GO:0005576">
    <property type="term" value="C:extracellular region"/>
    <property type="evidence" value="ECO:0007669"/>
    <property type="project" value="UniProtKB-SubCell"/>
</dbReference>
<evidence type="ECO:0000256" key="4">
    <source>
        <dbReference type="ARBA" id="ARBA00022933"/>
    </source>
</evidence>
<name>A0A2B4SPL3_STYPI</name>
<organism evidence="9 10">
    <name type="scientific">Stylophora pistillata</name>
    <name type="common">Smooth cauliflower coral</name>
    <dbReference type="NCBI Taxonomy" id="50429"/>
    <lineage>
        <taxon>Eukaryota</taxon>
        <taxon>Metazoa</taxon>
        <taxon>Cnidaria</taxon>
        <taxon>Anthozoa</taxon>
        <taxon>Hexacorallia</taxon>
        <taxon>Scleractinia</taxon>
        <taxon>Astrocoeniina</taxon>
        <taxon>Pocilloporidae</taxon>
        <taxon>Stylophora</taxon>
    </lineage>
</organism>
<feature type="region of interest" description="Disordered" evidence="7">
    <location>
        <begin position="433"/>
        <end position="467"/>
    </location>
</feature>
<evidence type="ECO:0000256" key="2">
    <source>
        <dbReference type="ARBA" id="ARBA00022525"/>
    </source>
</evidence>
<protein>
    <submittedName>
        <fullName evidence="9">Selenoprotein P</fullName>
    </submittedName>
</protein>
<dbReference type="OrthoDB" id="6134775at2759"/>
<keyword evidence="6" id="KW-0479">Metal-binding</keyword>
<comment type="subcellular location">
    <subcellularLocation>
        <location evidence="1">Secreted</location>
    </subcellularLocation>
</comment>
<dbReference type="GO" id="GO:0008270">
    <property type="term" value="F:zinc ion binding"/>
    <property type="evidence" value="ECO:0007669"/>
    <property type="project" value="UniProtKB-KW"/>
</dbReference>
<dbReference type="GO" id="GO:0008430">
    <property type="term" value="F:selenium binding"/>
    <property type="evidence" value="ECO:0007669"/>
    <property type="project" value="InterPro"/>
</dbReference>
<dbReference type="PROSITE" id="PS00028">
    <property type="entry name" value="ZINC_FINGER_C2H2_1"/>
    <property type="match status" value="1"/>
</dbReference>
<keyword evidence="2" id="KW-0964">Secreted</keyword>
<feature type="compositionally biased region" description="Low complexity" evidence="7">
    <location>
        <begin position="445"/>
        <end position="457"/>
    </location>
</feature>
<evidence type="ECO:0000256" key="7">
    <source>
        <dbReference type="SAM" id="MobiDB-lite"/>
    </source>
</evidence>
<dbReference type="EMBL" id="LSMT01000045">
    <property type="protein sequence ID" value="PFX30820.1"/>
    <property type="molecule type" value="Genomic_DNA"/>
</dbReference>
<dbReference type="InterPro" id="IPR007671">
    <property type="entry name" value="Selenoprotein-P_N"/>
</dbReference>
<keyword evidence="6" id="KW-0862">Zinc</keyword>
<keyword evidence="6" id="KW-0863">Zinc-finger</keyword>
<dbReference type="Proteomes" id="UP000225706">
    <property type="component" value="Unassembled WGS sequence"/>
</dbReference>
<feature type="domain" description="C2H2-type" evidence="8">
    <location>
        <begin position="271"/>
        <end position="295"/>
    </location>
</feature>
<proteinExistence type="predicted"/>
<dbReference type="PANTHER" id="PTHR10105">
    <property type="entry name" value="SELENOPROTEIN P"/>
    <property type="match status" value="1"/>
</dbReference>
<keyword evidence="4" id="KW-0712">Selenocysteine</keyword>
<evidence type="ECO:0000256" key="3">
    <source>
        <dbReference type="ARBA" id="ARBA00022729"/>
    </source>
</evidence>
<sequence>MGFVYMVLLKPSEIRFTKNLLASEFDNGISLSETFTQIKNGEILLEDVPAIEVVFYSKKWEWFTLNNRRLWVLKELEKIGKCRYVKTKRIEYLENTFEYPVLLYGSAALAEKSRTFTWKGDSLQITTRRTSSKEVEIYHEEDERKTRQDFQKRESYSHPNEKSVQYCGSRKIRRRRCNKRYHPYGRHKERRVKRELYAGTTVCIRRQSVDSLEERSRSRRNSETSEFSSSEYGFHFSYTVWNKKRQAFLQRVYCVRTGRLRDPSRFVDVLYTCGVCFKSFQSKVSLNQHSEELFHWACAQMMERMFKGVVMKRNLTDISFMILNMKRAANSISELQRRVSFPVYQEPADRDIMGLLGGSKDDFLIFDRCGLLAYHLKWPRNYLLFPFVRNALIKEYTNKGSKCKRHCPIKTTTTATQSTTNRIITAQEILPSYSSESVKSRPRSDATTTSSPPATRDLTLIQQEETL</sequence>
<evidence type="ECO:0000256" key="1">
    <source>
        <dbReference type="ARBA" id="ARBA00004613"/>
    </source>
</evidence>
<dbReference type="InterPro" id="IPR037941">
    <property type="entry name" value="SeP"/>
</dbReference>